<dbReference type="AlphaFoldDB" id="A0AAX0M4N6"/>
<keyword evidence="1" id="KW-0812">Transmembrane</keyword>
<keyword evidence="3" id="KW-1185">Reference proteome</keyword>
<feature type="transmembrane region" description="Helical" evidence="1">
    <location>
        <begin position="6"/>
        <end position="27"/>
    </location>
</feature>
<evidence type="ECO:0000313" key="3">
    <source>
        <dbReference type="Proteomes" id="UP000191946"/>
    </source>
</evidence>
<dbReference type="Proteomes" id="UP000191946">
    <property type="component" value="Unassembled WGS sequence"/>
</dbReference>
<proteinExistence type="predicted"/>
<reference evidence="2 3" key="1">
    <citation type="submission" date="2015-08" db="EMBL/GenBank/DDBJ databases">
        <title>Draft Genome Sequences of Vibrio parahaemolyticus Strains.</title>
        <authorList>
            <person name="Gonzalez-Escalona N."/>
            <person name="DePaola A."/>
        </authorList>
    </citation>
    <scope>NUCLEOTIDE SEQUENCE [LARGE SCALE GENOMIC DNA]</scope>
    <source>
        <strain evidence="2 3">CFSAN001621</strain>
    </source>
</reference>
<evidence type="ECO:0000256" key="1">
    <source>
        <dbReference type="SAM" id="Phobius"/>
    </source>
</evidence>
<protein>
    <submittedName>
        <fullName evidence="2">Uncharacterized protein</fullName>
    </submittedName>
</protein>
<dbReference type="EMBL" id="LHQV01000029">
    <property type="protein sequence ID" value="OQJ95809.1"/>
    <property type="molecule type" value="Genomic_DNA"/>
</dbReference>
<evidence type="ECO:0000313" key="2">
    <source>
        <dbReference type="EMBL" id="OQJ95809.1"/>
    </source>
</evidence>
<name>A0AAX0M4N6_VIBPH</name>
<sequence>MIVLALLGALIGTIIDPLRLIITYVFCKKIKSDLAYYSLTPFFSSIPIILFQNEVILNNNGILLLIYFTGGLIHASLVRFILNKRLSKKCSQNEELIN</sequence>
<feature type="transmembrane region" description="Helical" evidence="1">
    <location>
        <begin position="34"/>
        <end position="50"/>
    </location>
</feature>
<accession>A0AAX0M4N6</accession>
<comment type="caution">
    <text evidence="2">The sequence shown here is derived from an EMBL/GenBank/DDBJ whole genome shotgun (WGS) entry which is preliminary data.</text>
</comment>
<keyword evidence="1" id="KW-0472">Membrane</keyword>
<keyword evidence="1" id="KW-1133">Transmembrane helix</keyword>
<organism evidence="2 3">
    <name type="scientific">Vibrio parahaemolyticus</name>
    <dbReference type="NCBI Taxonomy" id="670"/>
    <lineage>
        <taxon>Bacteria</taxon>
        <taxon>Pseudomonadati</taxon>
        <taxon>Pseudomonadota</taxon>
        <taxon>Gammaproteobacteria</taxon>
        <taxon>Vibrionales</taxon>
        <taxon>Vibrionaceae</taxon>
        <taxon>Vibrio</taxon>
    </lineage>
</organism>
<gene>
    <name evidence="2" type="ORF">AKG60_26085</name>
</gene>
<feature type="transmembrane region" description="Helical" evidence="1">
    <location>
        <begin position="62"/>
        <end position="82"/>
    </location>
</feature>